<dbReference type="Pfam" id="PF15916">
    <property type="entry name" value="DUF4743"/>
    <property type="match status" value="1"/>
</dbReference>
<feature type="domain" description="Nudix hydrolase" evidence="1">
    <location>
        <begin position="207"/>
        <end position="410"/>
    </location>
</feature>
<gene>
    <name evidence="2" type="ORF">G4B88_005782</name>
</gene>
<proteinExistence type="predicted"/>
<evidence type="ECO:0000313" key="2">
    <source>
        <dbReference type="EMBL" id="KAF4385450.1"/>
    </source>
</evidence>
<dbReference type="InterPro" id="IPR015797">
    <property type="entry name" value="NUDIX_hydrolase-like_dom_sf"/>
</dbReference>
<dbReference type="GO" id="GO:0044715">
    <property type="term" value="F:8-oxo-dGDP phosphatase activity"/>
    <property type="evidence" value="ECO:0007669"/>
    <property type="project" value="TreeGrafter"/>
</dbReference>
<dbReference type="PROSITE" id="PS51462">
    <property type="entry name" value="NUDIX"/>
    <property type="match status" value="1"/>
</dbReference>
<evidence type="ECO:0000313" key="3">
    <source>
        <dbReference type="Proteomes" id="UP000583929"/>
    </source>
</evidence>
<accession>A0A7J6GST9</accession>
<organism evidence="2 3">
    <name type="scientific">Cannabis sativa</name>
    <name type="common">Hemp</name>
    <name type="synonym">Marijuana</name>
    <dbReference type="NCBI Taxonomy" id="3483"/>
    <lineage>
        <taxon>Eukaryota</taxon>
        <taxon>Viridiplantae</taxon>
        <taxon>Streptophyta</taxon>
        <taxon>Embryophyta</taxon>
        <taxon>Tracheophyta</taxon>
        <taxon>Spermatophyta</taxon>
        <taxon>Magnoliopsida</taxon>
        <taxon>eudicotyledons</taxon>
        <taxon>Gunneridae</taxon>
        <taxon>Pentapetalae</taxon>
        <taxon>rosids</taxon>
        <taxon>fabids</taxon>
        <taxon>Rosales</taxon>
        <taxon>Cannabaceae</taxon>
        <taxon>Cannabis</taxon>
    </lineage>
</organism>
<dbReference type="EMBL" id="JAATIQ010000085">
    <property type="protein sequence ID" value="KAF4385450.1"/>
    <property type="molecule type" value="Genomic_DNA"/>
</dbReference>
<dbReference type="Proteomes" id="UP000583929">
    <property type="component" value="Unassembled WGS sequence"/>
</dbReference>
<dbReference type="InterPro" id="IPR000086">
    <property type="entry name" value="NUDIX_hydrolase_dom"/>
</dbReference>
<dbReference type="InterPro" id="IPR031804">
    <property type="entry name" value="DUF4743"/>
</dbReference>
<sequence>MAMAMACNIIHLLHFHPTPYRAFARTTLTTAFRIPSPFQNSLPKPISPPRSLSTTATFTWDDVLRLSQPQSISDSDDVTDLNGYFEKIKMCNRGSEMRLEFMPFVIENQIIGYIHNGFAQNLRKFQKVFKFLPDNSNDGFHGGTVTLHPSLKTQEDRTRAVGEVVKILGEQQFPGIRNELYPVISSFGASPLFSLERAAAPYFGIKAYGIHMNGYVEKEGKKFLWIGKRSQEKSTFPGMLDHLVAGGLREILISCMQFNMVKCQPHGIACGENVVKECQEEAGIPKSISSRQVLVNLFLSWVQKCFSCSAIPVGAVSYMDIDGYRYKRDVLFCYDLKLPESFIPKNEGRRSRTSAQFSSGKVNYMLIRLKVESYRNGEVESFKLIPVAHVANVIRRTSIFKPNCCLVIIDFLFRHGYIRPENYGYLDLLQSLRSGDYS</sequence>
<dbReference type="Gene3D" id="3.90.79.10">
    <property type="entry name" value="Nucleoside Triphosphate Pyrophosphohydrolase"/>
    <property type="match status" value="1"/>
</dbReference>
<dbReference type="PANTHER" id="PTHR13622">
    <property type="entry name" value="THIAMIN PYROPHOSPHOKINASE"/>
    <property type="match status" value="1"/>
</dbReference>
<dbReference type="AlphaFoldDB" id="A0A7J6GST9"/>
<keyword evidence="3" id="KW-1185">Reference proteome</keyword>
<dbReference type="SUPFAM" id="SSF55811">
    <property type="entry name" value="Nudix"/>
    <property type="match status" value="1"/>
</dbReference>
<dbReference type="PANTHER" id="PTHR13622:SF8">
    <property type="entry name" value="THIAMIN PYROPHOSPHOKINASE 1"/>
    <property type="match status" value="1"/>
</dbReference>
<comment type="caution">
    <text evidence="2">The sequence shown here is derived from an EMBL/GenBank/DDBJ whole genome shotgun (WGS) entry which is preliminary data.</text>
</comment>
<name>A0A7J6GST9_CANSA</name>
<dbReference type="CDD" id="cd03676">
    <property type="entry name" value="NUDIX_Tnr3_like"/>
    <property type="match status" value="1"/>
</dbReference>
<evidence type="ECO:0000259" key="1">
    <source>
        <dbReference type="PROSITE" id="PS51462"/>
    </source>
</evidence>
<protein>
    <recommendedName>
        <fullName evidence="1">Nudix hydrolase domain-containing protein</fullName>
    </recommendedName>
</protein>
<reference evidence="2 3" key="1">
    <citation type="journal article" date="2020" name="bioRxiv">
        <title>Sequence and annotation of 42 cannabis genomes reveals extensive copy number variation in cannabinoid synthesis and pathogen resistance genes.</title>
        <authorList>
            <person name="Mckernan K.J."/>
            <person name="Helbert Y."/>
            <person name="Kane L.T."/>
            <person name="Ebling H."/>
            <person name="Zhang L."/>
            <person name="Liu B."/>
            <person name="Eaton Z."/>
            <person name="Mclaughlin S."/>
            <person name="Kingan S."/>
            <person name="Baybayan P."/>
            <person name="Concepcion G."/>
            <person name="Jordan M."/>
            <person name="Riva A."/>
            <person name="Barbazuk W."/>
            <person name="Harkins T."/>
        </authorList>
    </citation>
    <scope>NUCLEOTIDE SEQUENCE [LARGE SCALE GENOMIC DNA]</scope>
    <source>
        <strain evidence="3">cv. Jamaican Lion 4</strain>
        <tissue evidence="2">Leaf</tissue>
    </source>
</reference>